<dbReference type="STRING" id="2282107.A0A286UEF5"/>
<keyword evidence="7" id="KW-1185">Reference proteome</keyword>
<dbReference type="SUPFAM" id="SSF52047">
    <property type="entry name" value="RNI-like"/>
    <property type="match status" value="1"/>
</dbReference>
<feature type="repeat" description="WD" evidence="3">
    <location>
        <begin position="1143"/>
        <end position="1168"/>
    </location>
</feature>
<dbReference type="PROSITE" id="PS00678">
    <property type="entry name" value="WD_REPEATS_1"/>
    <property type="match status" value="1"/>
</dbReference>
<feature type="chain" id="PRO_5013588253" evidence="4">
    <location>
        <begin position="26"/>
        <end position="1228"/>
    </location>
</feature>
<dbReference type="Gene3D" id="2.130.10.10">
    <property type="entry name" value="YVTN repeat-like/Quinoprotein amine dehydrogenase"/>
    <property type="match status" value="3"/>
</dbReference>
<dbReference type="SMART" id="SM00320">
    <property type="entry name" value="WD40"/>
    <property type="match status" value="6"/>
</dbReference>
<feature type="repeat" description="WD" evidence="3">
    <location>
        <begin position="1050"/>
        <end position="1083"/>
    </location>
</feature>
<dbReference type="InterPro" id="IPR001680">
    <property type="entry name" value="WD40_rpt"/>
</dbReference>
<dbReference type="Pfam" id="PF00400">
    <property type="entry name" value="WD40"/>
    <property type="match status" value="6"/>
</dbReference>
<comment type="caution">
    <text evidence="6">The sequence shown here is derived from an EMBL/GenBank/DDBJ whole genome shotgun (WGS) entry which is preliminary data.</text>
</comment>
<evidence type="ECO:0000256" key="3">
    <source>
        <dbReference type="PROSITE-ProRule" id="PRU00221"/>
    </source>
</evidence>
<dbReference type="InterPro" id="IPR019775">
    <property type="entry name" value="WD40_repeat_CS"/>
</dbReference>
<dbReference type="Pfam" id="PF24883">
    <property type="entry name" value="NPHP3_N"/>
    <property type="match status" value="1"/>
</dbReference>
<evidence type="ECO:0000256" key="4">
    <source>
        <dbReference type="SAM" id="SignalP"/>
    </source>
</evidence>
<dbReference type="EMBL" id="NBII01000006">
    <property type="protein sequence ID" value="PAV17957.1"/>
    <property type="molecule type" value="Genomic_DNA"/>
</dbReference>
<dbReference type="InterPro" id="IPR015943">
    <property type="entry name" value="WD40/YVTN_repeat-like_dom_sf"/>
</dbReference>
<dbReference type="PROSITE" id="PS50294">
    <property type="entry name" value="WD_REPEATS_REGION"/>
    <property type="match status" value="4"/>
</dbReference>
<keyword evidence="2" id="KW-0677">Repeat</keyword>
<feature type="repeat" description="WD" evidence="3">
    <location>
        <begin position="943"/>
        <end position="971"/>
    </location>
</feature>
<dbReference type="AlphaFoldDB" id="A0A286UEF5"/>
<evidence type="ECO:0000256" key="2">
    <source>
        <dbReference type="ARBA" id="ARBA00022737"/>
    </source>
</evidence>
<evidence type="ECO:0000313" key="6">
    <source>
        <dbReference type="EMBL" id="PAV17957.1"/>
    </source>
</evidence>
<feature type="signal peptide" evidence="4">
    <location>
        <begin position="1"/>
        <end position="25"/>
    </location>
</feature>
<feature type="repeat" description="WD" evidence="3">
    <location>
        <begin position="1093"/>
        <end position="1134"/>
    </location>
</feature>
<dbReference type="InterPro" id="IPR050349">
    <property type="entry name" value="WD_LIS1/nudF_dynein_reg"/>
</dbReference>
<dbReference type="PROSITE" id="PS50082">
    <property type="entry name" value="WD_REPEATS_2"/>
    <property type="match status" value="7"/>
</dbReference>
<feature type="repeat" description="WD" evidence="3">
    <location>
        <begin position="1179"/>
        <end position="1211"/>
    </location>
</feature>
<dbReference type="PANTHER" id="PTHR44129">
    <property type="entry name" value="WD REPEAT-CONTAINING PROTEIN POP1"/>
    <property type="match status" value="1"/>
</dbReference>
<keyword evidence="4" id="KW-0732">Signal</keyword>
<evidence type="ECO:0000259" key="5">
    <source>
        <dbReference type="Pfam" id="PF24883"/>
    </source>
</evidence>
<dbReference type="InterPro" id="IPR056884">
    <property type="entry name" value="NPHP3-like_N"/>
</dbReference>
<evidence type="ECO:0000256" key="1">
    <source>
        <dbReference type="ARBA" id="ARBA00022574"/>
    </source>
</evidence>
<dbReference type="CDD" id="cd00200">
    <property type="entry name" value="WD40"/>
    <property type="match status" value="1"/>
</dbReference>
<dbReference type="InterPro" id="IPR036322">
    <property type="entry name" value="WD40_repeat_dom_sf"/>
</dbReference>
<keyword evidence="1 3" id="KW-0853">WD repeat</keyword>
<reference evidence="6 7" key="1">
    <citation type="journal article" date="2017" name="Mol. Ecol.">
        <title>Comparative and population genomic landscape of Phellinus noxius: A hypervariable fungus causing root rot in trees.</title>
        <authorList>
            <person name="Chung C.L."/>
            <person name="Lee T.J."/>
            <person name="Akiba M."/>
            <person name="Lee H.H."/>
            <person name="Kuo T.H."/>
            <person name="Liu D."/>
            <person name="Ke H.M."/>
            <person name="Yokoi T."/>
            <person name="Roa M.B."/>
            <person name="Lu M.J."/>
            <person name="Chang Y.Y."/>
            <person name="Ann P.J."/>
            <person name="Tsai J.N."/>
            <person name="Chen C.Y."/>
            <person name="Tzean S.S."/>
            <person name="Ota Y."/>
            <person name="Hattori T."/>
            <person name="Sahashi N."/>
            <person name="Liou R.F."/>
            <person name="Kikuchi T."/>
            <person name="Tsai I.J."/>
        </authorList>
    </citation>
    <scope>NUCLEOTIDE SEQUENCE [LARGE SCALE GENOMIC DNA]</scope>
    <source>
        <strain evidence="6 7">FFPRI411160</strain>
    </source>
</reference>
<dbReference type="OrthoDB" id="538223at2759"/>
<proteinExistence type="predicted"/>
<sequence length="1228" mass="138367">MVPDSKAAPLLLLAVCKWWRNLALATPQLWSSIRLKVPYDSSSGETEHNILLLKQFVQMSNTYFSRSGAIPLSLDFDLSNAITDSNIDSYDTNSYLTSLIISSIFPHATRWAHLSLAAPLQGVLPIFQFLKSKTPRLLTTLILDLSCTPLIMPHEADIQQEMIPNQLEVENHNRLAIPLSLAGLDNLESLTMYGNSDPRVLFNWDLNVFPPSVKKIMLWDVRIQCKAPPLRQQCSNALQTLRLRSSLSLDNLLSILSSCIELEELTLDARISGSNMRQIDASVLQRKVSTPLRPLNNPKDKSSGSLFVCLKISNVEDCAKLALSNLIIDCGEAIDRSEHRVENINAMIEDAEIVMKSNLPKLFQDAVPALDAFSNAIERIIDDVVMTFYIVKYISHIRRQLETLSRLATEIIDFIIECCIRIRAYSLRSFIGRVLKNGERSEIENCEETIKKLRVYIDSAFSRQDVTINSRRADDDLLRTECIGDALKNKGELTSAILNAQFDTFLSTPLHQLRINPKPILIVLDALDECGSPMTRATLIQVLRDKLISLSTSYRFLITSRPEVDIYPFSQLSQFKVAQLGDYDGKEDVRKYINTSLIELQQGEMVSFEEEEEMERMASALGEAVNGLFTWASTVIQMVKDNKGDFQSTLEELASTKSLSLDYLYSVALRNTLNWNVQIRKLFCDVFGTILFGKKQMTDDDIDGIPGMQKGRTGRMLSCLRALVIYQRGKPIRLYHTSFYDYLTSTETSSEAWYIDEIESKRKIAEQCFVGMDRMLHFNMCHLESSYVANKDIVGLEERVQKYIPPFLQYICCNWPNHLQDVPYSDGLRDDLRRFTYNHLLFWLEVMSLTNTLDTHGGSILTHAISWLGDHDRELTIFLTDLHHQISVFSMPIYLSTPHIYMPLLPFTKDDSIFSFSYLKYCGALSDIEYIGRKLRSACLKQIEGHHEFVYSASFSPDGTQIVFGSADKTICNMYMGYGNSLIASGLDDGSIKLWDSGDGNLLGTLLEGDVDPTPSIQFSRDGAYIISGSRSGTIRIWDVVHKQLHVELPNLHSEAVRSVSISNVGHYVVSGSYDKTMTIWNILDEPITSINLRCHRDKVNSVMFAPDGNTVASGSSDGTIRIWSTSDGELVHEIPKIGIEKVFSIAYSPDGNHILSGSDYGTIRMWNTSDFSESPKVFQGHINSVFGLSFASNSLRFVSSSIDGTIRVWDATGGLHLMRALTRTQAR</sequence>
<dbReference type="Proteomes" id="UP000217199">
    <property type="component" value="Unassembled WGS sequence"/>
</dbReference>
<feature type="repeat" description="WD" evidence="3">
    <location>
        <begin position="980"/>
        <end position="1005"/>
    </location>
</feature>
<protein>
    <submittedName>
        <fullName evidence="6">WD40 domain containing protein</fullName>
    </submittedName>
</protein>
<evidence type="ECO:0000313" key="7">
    <source>
        <dbReference type="Proteomes" id="UP000217199"/>
    </source>
</evidence>
<feature type="repeat" description="WD" evidence="3">
    <location>
        <begin position="1007"/>
        <end position="1040"/>
    </location>
</feature>
<dbReference type="SUPFAM" id="SSF50978">
    <property type="entry name" value="WD40 repeat-like"/>
    <property type="match status" value="1"/>
</dbReference>
<gene>
    <name evidence="6" type="ORF">PNOK_0644300</name>
</gene>
<accession>A0A286UEF5</accession>
<name>A0A286UEF5_9AGAM</name>
<dbReference type="PRINTS" id="PR00320">
    <property type="entry name" value="GPROTEINBRPT"/>
</dbReference>
<dbReference type="InterPro" id="IPR020472">
    <property type="entry name" value="WD40_PAC1"/>
</dbReference>
<dbReference type="InParanoid" id="A0A286UEF5"/>
<organism evidence="6 7">
    <name type="scientific">Pyrrhoderma noxium</name>
    <dbReference type="NCBI Taxonomy" id="2282107"/>
    <lineage>
        <taxon>Eukaryota</taxon>
        <taxon>Fungi</taxon>
        <taxon>Dikarya</taxon>
        <taxon>Basidiomycota</taxon>
        <taxon>Agaricomycotina</taxon>
        <taxon>Agaricomycetes</taxon>
        <taxon>Hymenochaetales</taxon>
        <taxon>Hymenochaetaceae</taxon>
        <taxon>Pyrrhoderma</taxon>
    </lineage>
</organism>
<feature type="domain" description="Nephrocystin 3-like N-terminal" evidence="5">
    <location>
        <begin position="487"/>
        <end position="561"/>
    </location>
</feature>